<proteinExistence type="inferred from homology"/>
<evidence type="ECO:0000259" key="7">
    <source>
        <dbReference type="Pfam" id="PF00327"/>
    </source>
</evidence>
<dbReference type="NCBIfam" id="TIGR01308">
    <property type="entry name" value="rpmD_bact"/>
    <property type="match status" value="1"/>
</dbReference>
<keyword evidence="4 5" id="KW-0687">Ribonucleoprotein</keyword>
<evidence type="ECO:0000256" key="3">
    <source>
        <dbReference type="ARBA" id="ARBA00022980"/>
    </source>
</evidence>
<dbReference type="PANTHER" id="PTHR15892:SF2">
    <property type="entry name" value="LARGE RIBOSOMAL SUBUNIT PROTEIN UL30M"/>
    <property type="match status" value="1"/>
</dbReference>
<reference evidence="8 9" key="1">
    <citation type="submission" date="2020-09" db="EMBL/GenBank/DDBJ databases">
        <title>Sinomicrobium weinanense sp. nov., a halophilic bacteria isolated from saline-alkali soil.</title>
        <authorList>
            <person name="Wu P."/>
            <person name="Ren H."/>
            <person name="Mei Y."/>
            <person name="Liang Y."/>
            <person name="Chen Z."/>
        </authorList>
    </citation>
    <scope>NUCLEOTIDE SEQUENCE [LARGE SCALE GENOMIC DNA]</scope>
    <source>
        <strain evidence="8 9">FJxs</strain>
    </source>
</reference>
<dbReference type="HAMAP" id="MF_01371_B">
    <property type="entry name" value="Ribosomal_uL30_B"/>
    <property type="match status" value="1"/>
</dbReference>
<keyword evidence="9" id="KW-1185">Reference proteome</keyword>
<dbReference type="AlphaFoldDB" id="A0A926JQF5"/>
<dbReference type="CDD" id="cd01658">
    <property type="entry name" value="Ribosomal_L30"/>
    <property type="match status" value="1"/>
</dbReference>
<dbReference type="PANTHER" id="PTHR15892">
    <property type="entry name" value="MITOCHONDRIAL RIBOSOMAL PROTEIN L30"/>
    <property type="match status" value="1"/>
</dbReference>
<dbReference type="Proteomes" id="UP000653730">
    <property type="component" value="Unassembled WGS sequence"/>
</dbReference>
<dbReference type="GO" id="GO:0022625">
    <property type="term" value="C:cytosolic large ribosomal subunit"/>
    <property type="evidence" value="ECO:0007669"/>
    <property type="project" value="TreeGrafter"/>
</dbReference>
<dbReference type="InterPro" id="IPR016082">
    <property type="entry name" value="Ribosomal_uL30_ferredoxin-like"/>
</dbReference>
<feature type="domain" description="Large ribosomal subunit protein uL30-like ferredoxin-like fold" evidence="7">
    <location>
        <begin position="4"/>
        <end position="54"/>
    </location>
</feature>
<dbReference type="EMBL" id="JACVDC010000012">
    <property type="protein sequence ID" value="MBC9795590.1"/>
    <property type="molecule type" value="Genomic_DNA"/>
</dbReference>
<comment type="similarity">
    <text evidence="1 5 6">Belongs to the universal ribosomal protein uL30 family.</text>
</comment>
<evidence type="ECO:0000256" key="4">
    <source>
        <dbReference type="ARBA" id="ARBA00023274"/>
    </source>
</evidence>
<accession>A0A926JQF5</accession>
<name>A0A926JQF5_9FLAO</name>
<dbReference type="InterPro" id="IPR005996">
    <property type="entry name" value="Ribosomal_uL30_bac-type"/>
</dbReference>
<dbReference type="Gene3D" id="3.30.1390.20">
    <property type="entry name" value="Ribosomal protein L30, ferredoxin-like fold domain"/>
    <property type="match status" value="1"/>
</dbReference>
<evidence type="ECO:0000256" key="6">
    <source>
        <dbReference type="RuleBase" id="RU003734"/>
    </source>
</evidence>
<evidence type="ECO:0000313" key="9">
    <source>
        <dbReference type="Proteomes" id="UP000653730"/>
    </source>
</evidence>
<comment type="caution">
    <text evidence="8">The sequence shown here is derived from an EMBL/GenBank/DDBJ whole genome shotgun (WGS) entry which is preliminary data.</text>
</comment>
<dbReference type="FunFam" id="3.30.1390.20:FF:000001">
    <property type="entry name" value="50S ribosomal protein L30"/>
    <property type="match status" value="1"/>
</dbReference>
<evidence type="ECO:0000256" key="1">
    <source>
        <dbReference type="ARBA" id="ARBA00007594"/>
    </source>
</evidence>
<dbReference type="InterPro" id="IPR018038">
    <property type="entry name" value="Ribosomal_uL30_CS"/>
</dbReference>
<dbReference type="RefSeq" id="WP_187964741.1">
    <property type="nucleotide sequence ID" value="NZ_JACVDC010000012.1"/>
</dbReference>
<dbReference type="Pfam" id="PF00327">
    <property type="entry name" value="Ribosomal_L30"/>
    <property type="match status" value="1"/>
</dbReference>
<evidence type="ECO:0000256" key="2">
    <source>
        <dbReference type="ARBA" id="ARBA00011838"/>
    </source>
</evidence>
<dbReference type="PROSITE" id="PS00634">
    <property type="entry name" value="RIBOSOMAL_L30"/>
    <property type="match status" value="1"/>
</dbReference>
<dbReference type="GO" id="GO:0006412">
    <property type="term" value="P:translation"/>
    <property type="evidence" value="ECO:0007669"/>
    <property type="project" value="UniProtKB-UniRule"/>
</dbReference>
<organism evidence="8 9">
    <name type="scientific">Sinomicrobium weinanense</name>
    <dbReference type="NCBI Taxonomy" id="2842200"/>
    <lineage>
        <taxon>Bacteria</taxon>
        <taxon>Pseudomonadati</taxon>
        <taxon>Bacteroidota</taxon>
        <taxon>Flavobacteriia</taxon>
        <taxon>Flavobacteriales</taxon>
        <taxon>Flavobacteriaceae</taxon>
        <taxon>Sinomicrobium</taxon>
    </lineage>
</organism>
<evidence type="ECO:0000313" key="8">
    <source>
        <dbReference type="EMBL" id="MBC9795590.1"/>
    </source>
</evidence>
<keyword evidence="3 5" id="KW-0689">Ribosomal protein</keyword>
<evidence type="ECO:0000256" key="5">
    <source>
        <dbReference type="HAMAP-Rule" id="MF_01371"/>
    </source>
</evidence>
<comment type="subunit">
    <text evidence="2 5">Part of the 50S ribosomal subunit.</text>
</comment>
<sequence>MGKIRVTQVRSNIKRPQDQKRTLEALGLRKIGQVVEHDATPNILGMVNKVKHLVSVEETK</sequence>
<dbReference type="InterPro" id="IPR036919">
    <property type="entry name" value="Ribo_uL30_ferredoxin-like_sf"/>
</dbReference>
<gene>
    <name evidence="5 8" type="primary">rpmD</name>
    <name evidence="8" type="ORF">IBL28_06410</name>
</gene>
<dbReference type="GO" id="GO:0003735">
    <property type="term" value="F:structural constituent of ribosome"/>
    <property type="evidence" value="ECO:0007669"/>
    <property type="project" value="InterPro"/>
</dbReference>
<dbReference type="PIRSF" id="PIRSF002211">
    <property type="entry name" value="Ribosomal_L30_bac-type"/>
    <property type="match status" value="1"/>
</dbReference>
<dbReference type="SUPFAM" id="SSF55129">
    <property type="entry name" value="Ribosomal protein L30p/L7e"/>
    <property type="match status" value="1"/>
</dbReference>
<protein>
    <recommendedName>
        <fullName evidence="5">Large ribosomal subunit protein uL30</fullName>
    </recommendedName>
</protein>